<gene>
    <name evidence="2" type="ORF">GRS66_010145</name>
</gene>
<sequence length="236" mass="27440">MANLNKFGQEVGADVEGWTTRAFPEKVVLKGNTCRLEPLDSEKHGSELFSAYRKAGQELWTYVPVGPFNDLEEYLKFIKELSETKNIVPFAIINEETERAVGTLALMRIDQASGSLEVGYVIFSPELQKTIIATEAQFLLMKYVFDVLQYRRYEWKCDSLNGPSRRAAMRLGFKYEGTFRQAMVYKGRTRDTQWFSIIDKEWIYIRKTFEQWLDKGNFENGRQKRGLANIRENLLS</sequence>
<dbReference type="FunFam" id="3.40.630.30:FF:000047">
    <property type="entry name" value="Acetyltransferase, GNAT family"/>
    <property type="match status" value="1"/>
</dbReference>
<dbReference type="GO" id="GO:0008999">
    <property type="term" value="F:protein-N-terminal-alanine acetyltransferase activity"/>
    <property type="evidence" value="ECO:0007669"/>
    <property type="project" value="TreeGrafter"/>
</dbReference>
<dbReference type="GO" id="GO:1990189">
    <property type="term" value="F:protein N-terminal-serine acetyltransferase activity"/>
    <property type="evidence" value="ECO:0007669"/>
    <property type="project" value="TreeGrafter"/>
</dbReference>
<dbReference type="InterPro" id="IPR051908">
    <property type="entry name" value="Ribosomal_N-acetyltransferase"/>
</dbReference>
<dbReference type="EMBL" id="CP049010">
    <property type="protein sequence ID" value="QID87468.1"/>
    <property type="molecule type" value="Genomic_DNA"/>
</dbReference>
<dbReference type="InterPro" id="IPR000182">
    <property type="entry name" value="GNAT_dom"/>
</dbReference>
<accession>A0A6C1EDN1</accession>
<evidence type="ECO:0000313" key="2">
    <source>
        <dbReference type="EMBL" id="QID87468.1"/>
    </source>
</evidence>
<evidence type="ECO:0000259" key="1">
    <source>
        <dbReference type="PROSITE" id="PS51186"/>
    </source>
</evidence>
<keyword evidence="3" id="KW-1185">Reference proteome</keyword>
<dbReference type="InterPro" id="IPR016181">
    <property type="entry name" value="Acyl_CoA_acyltransferase"/>
</dbReference>
<dbReference type="PANTHER" id="PTHR43441:SF2">
    <property type="entry name" value="FAMILY ACETYLTRANSFERASE, PUTATIVE (AFU_ORTHOLOGUE AFUA_7G00850)-RELATED"/>
    <property type="match status" value="1"/>
</dbReference>
<dbReference type="PROSITE" id="PS51186">
    <property type="entry name" value="GNAT"/>
    <property type="match status" value="1"/>
</dbReference>
<dbReference type="Proteomes" id="UP000501346">
    <property type="component" value="Chromosome SeXIII-ScXIII"/>
</dbReference>
<dbReference type="OrthoDB" id="41238at2759"/>
<evidence type="ECO:0000313" key="3">
    <source>
        <dbReference type="Proteomes" id="UP000501346"/>
    </source>
</evidence>
<dbReference type="AlphaFoldDB" id="A0A6C1EDN1"/>
<protein>
    <recommendedName>
        <fullName evidence="1">N-acetyltransferase domain-containing protein</fullName>
    </recommendedName>
</protein>
<reference evidence="2 3" key="1">
    <citation type="journal article" date="2019" name="BMC Genomics">
        <title>Chromosome level assembly and comparative genome analysis confirm lager-brewing yeasts originated from a single hybridization.</title>
        <authorList>
            <person name="Salazar A.N."/>
            <person name="Gorter de Vries A.R."/>
            <person name="van den Broek M."/>
            <person name="Brouwers N."/>
            <person name="de la Torre Cortes P."/>
            <person name="Kuijpers N.G.A."/>
            <person name="Daran J.G."/>
            <person name="Abeel T."/>
        </authorList>
    </citation>
    <scope>NUCLEOTIDE SEQUENCE [LARGE SCALE GENOMIC DNA]</scope>
    <source>
        <strain evidence="2 3">CBS 1483</strain>
    </source>
</reference>
<dbReference type="PANTHER" id="PTHR43441">
    <property type="entry name" value="RIBOSOMAL-PROTEIN-SERINE ACETYLTRANSFERASE"/>
    <property type="match status" value="1"/>
</dbReference>
<dbReference type="Pfam" id="PF13302">
    <property type="entry name" value="Acetyltransf_3"/>
    <property type="match status" value="1"/>
</dbReference>
<feature type="domain" description="N-acetyltransferase" evidence="1">
    <location>
        <begin position="34"/>
        <end position="191"/>
    </location>
</feature>
<dbReference type="Gene3D" id="3.40.630.30">
    <property type="match status" value="1"/>
</dbReference>
<organism evidence="2 3">
    <name type="scientific">Saccharomyces pastorianus</name>
    <name type="common">Lager yeast</name>
    <name type="synonym">Saccharomyces cerevisiae x Saccharomyces eubayanus</name>
    <dbReference type="NCBI Taxonomy" id="27292"/>
    <lineage>
        <taxon>Eukaryota</taxon>
        <taxon>Fungi</taxon>
        <taxon>Dikarya</taxon>
        <taxon>Ascomycota</taxon>
        <taxon>Saccharomycotina</taxon>
        <taxon>Saccharomycetes</taxon>
        <taxon>Saccharomycetales</taxon>
        <taxon>Saccharomycetaceae</taxon>
        <taxon>Saccharomyces</taxon>
    </lineage>
</organism>
<dbReference type="SUPFAM" id="SSF55729">
    <property type="entry name" value="Acyl-CoA N-acyltransferases (Nat)"/>
    <property type="match status" value="1"/>
</dbReference>
<name>A0A6C1EDN1_SACPS</name>
<proteinExistence type="predicted"/>